<accession>A0ACC2UHA3</accession>
<reference evidence="1" key="1">
    <citation type="submission" date="2022-04" db="EMBL/GenBank/DDBJ databases">
        <title>Genome of the entomopathogenic fungus Entomophthora muscae.</title>
        <authorList>
            <person name="Elya C."/>
            <person name="Lovett B.R."/>
            <person name="Lee E."/>
            <person name="Macias A.M."/>
            <person name="Hajek A.E."/>
            <person name="De Bivort B.L."/>
            <person name="Kasson M.T."/>
            <person name="De Fine Licht H.H."/>
            <person name="Stajich J.E."/>
        </authorList>
    </citation>
    <scope>NUCLEOTIDE SEQUENCE</scope>
    <source>
        <strain evidence="1">Berkeley</strain>
    </source>
</reference>
<sequence length="238" mass="25971">MIVRFPDSAQLTRSTHACGNSIHIFVFVSSVLPRLSLATPRRDYSSRAARIPRCVSVPHLRTQHKSNGLDASNQNLYLPAAFLAYCLSKHCPSGFSPLAMLYGQEAAILSTLGHPSAELDSACDPEQQTLEQSPSRSSCSPVPEINIEEQARYYHSVRQVVELKILGSLWVTFDYNLQEGSQVYQEDELLWPSFCSSPGQASPRLLSPKPSHEAVPVVDLNPLRVTAGPAKGGLQGGS</sequence>
<name>A0ACC2UHA3_9FUNG</name>
<protein>
    <submittedName>
        <fullName evidence="1">Uncharacterized protein</fullName>
    </submittedName>
</protein>
<evidence type="ECO:0000313" key="2">
    <source>
        <dbReference type="Proteomes" id="UP001165960"/>
    </source>
</evidence>
<gene>
    <name evidence="1" type="ORF">DSO57_1009465</name>
</gene>
<evidence type="ECO:0000313" key="1">
    <source>
        <dbReference type="EMBL" id="KAJ9085886.1"/>
    </source>
</evidence>
<dbReference type="Proteomes" id="UP001165960">
    <property type="component" value="Unassembled WGS sequence"/>
</dbReference>
<dbReference type="EMBL" id="QTSX02000740">
    <property type="protein sequence ID" value="KAJ9085886.1"/>
    <property type="molecule type" value="Genomic_DNA"/>
</dbReference>
<organism evidence="1 2">
    <name type="scientific">Entomophthora muscae</name>
    <dbReference type="NCBI Taxonomy" id="34485"/>
    <lineage>
        <taxon>Eukaryota</taxon>
        <taxon>Fungi</taxon>
        <taxon>Fungi incertae sedis</taxon>
        <taxon>Zoopagomycota</taxon>
        <taxon>Entomophthoromycotina</taxon>
        <taxon>Entomophthoromycetes</taxon>
        <taxon>Entomophthorales</taxon>
        <taxon>Entomophthoraceae</taxon>
        <taxon>Entomophthora</taxon>
    </lineage>
</organism>
<comment type="caution">
    <text evidence="1">The sequence shown here is derived from an EMBL/GenBank/DDBJ whole genome shotgun (WGS) entry which is preliminary data.</text>
</comment>
<proteinExistence type="predicted"/>
<keyword evidence="2" id="KW-1185">Reference proteome</keyword>